<evidence type="ECO:0000313" key="2">
    <source>
        <dbReference type="Proteomes" id="UP000540191"/>
    </source>
</evidence>
<dbReference type="Gene3D" id="1.10.260.40">
    <property type="entry name" value="lambda repressor-like DNA-binding domains"/>
    <property type="match status" value="1"/>
</dbReference>
<dbReference type="AlphaFoldDB" id="A0A7W7GQ17"/>
<reference evidence="1 2" key="1">
    <citation type="submission" date="2020-08" db="EMBL/GenBank/DDBJ databases">
        <title>Sequencing the genomes of 1000 actinobacteria strains.</title>
        <authorList>
            <person name="Klenk H.-P."/>
        </authorList>
    </citation>
    <scope>NUCLEOTIDE SEQUENCE [LARGE SCALE GENOMIC DNA]</scope>
    <source>
        <strain evidence="1 2">DSM 23974</strain>
    </source>
</reference>
<dbReference type="EMBL" id="JACHNA010000001">
    <property type="protein sequence ID" value="MBB4736221.1"/>
    <property type="molecule type" value="Genomic_DNA"/>
</dbReference>
<organism evidence="1 2">
    <name type="scientific">Micrococcus cohnii</name>
    <dbReference type="NCBI Taxonomy" id="993416"/>
    <lineage>
        <taxon>Bacteria</taxon>
        <taxon>Bacillati</taxon>
        <taxon>Actinomycetota</taxon>
        <taxon>Actinomycetes</taxon>
        <taxon>Micrococcales</taxon>
        <taxon>Micrococcaceae</taxon>
        <taxon>Micrococcus</taxon>
    </lineage>
</organism>
<accession>A0A7W7GQ17</accession>
<name>A0A7W7GQ17_9MICC</name>
<sequence>MESQHISNGDMTRAARILVKVSAQYIAREANVTKEELRDFEKGRHDLSEKKQERVRAALEELGAEFLPDGPNGGYGIRLKFGRSRIYSLERCEGEGGPRLTTESDRRTQAHVPFSEPDSNLPFHLEDRTTASLRILVPLRLGRLWPSHLASVPGMEARAR</sequence>
<dbReference type="GO" id="GO:0003677">
    <property type="term" value="F:DNA binding"/>
    <property type="evidence" value="ECO:0007669"/>
    <property type="project" value="InterPro"/>
</dbReference>
<keyword evidence="2" id="KW-1185">Reference proteome</keyword>
<comment type="caution">
    <text evidence="1">The sequence shown here is derived from an EMBL/GenBank/DDBJ whole genome shotgun (WGS) entry which is preliminary data.</text>
</comment>
<gene>
    <name evidence="1" type="ORF">HDA30_001729</name>
</gene>
<evidence type="ECO:0000313" key="1">
    <source>
        <dbReference type="EMBL" id="MBB4736221.1"/>
    </source>
</evidence>
<protein>
    <submittedName>
        <fullName evidence="1">Transcriptional regulator with XRE-family HTH domain</fullName>
    </submittedName>
</protein>
<dbReference type="InterPro" id="IPR010982">
    <property type="entry name" value="Lambda_DNA-bd_dom_sf"/>
</dbReference>
<dbReference type="Proteomes" id="UP000540191">
    <property type="component" value="Unassembled WGS sequence"/>
</dbReference>
<proteinExistence type="predicted"/>
<dbReference type="RefSeq" id="WP_180971856.1">
    <property type="nucleotide sequence ID" value="NZ_JACHNA010000001.1"/>
</dbReference>